<evidence type="ECO:0000259" key="3">
    <source>
        <dbReference type="PROSITE" id="PS51668"/>
    </source>
</evidence>
<dbReference type="RefSeq" id="WP_011697144.1">
    <property type="nucleotide sequence ID" value="NC_008554.1"/>
</dbReference>
<dbReference type="PROSITE" id="PS51668">
    <property type="entry name" value="TSAA_2"/>
    <property type="match status" value="1"/>
</dbReference>
<gene>
    <name evidence="4" type="ordered locus">Sfum_0270</name>
</gene>
<dbReference type="OrthoDB" id="9804309at2"/>
<accession>A0LEW9</accession>
<dbReference type="Proteomes" id="UP000001784">
    <property type="component" value="Chromosome"/>
</dbReference>
<dbReference type="PANTHER" id="PTHR12818">
    <property type="entry name" value="TRNA (ADENINE(37)-N6)-METHYLTRANSFERASE"/>
    <property type="match status" value="1"/>
</dbReference>
<dbReference type="NCBIfam" id="TIGR00104">
    <property type="entry name" value="tRNA_TsaA"/>
    <property type="match status" value="1"/>
</dbReference>
<dbReference type="PANTHER" id="PTHR12818:SF0">
    <property type="entry name" value="TRNA (ADENINE(37)-N6)-METHYLTRANSFERASE"/>
    <property type="match status" value="1"/>
</dbReference>
<dbReference type="InterPro" id="IPR023370">
    <property type="entry name" value="TrmO-like_N"/>
</dbReference>
<name>A0LEW9_SYNFM</name>
<evidence type="ECO:0000313" key="4">
    <source>
        <dbReference type="EMBL" id="ABK15971.1"/>
    </source>
</evidence>
<dbReference type="Gene3D" id="2.40.30.70">
    <property type="entry name" value="YaeB-like"/>
    <property type="match status" value="1"/>
</dbReference>
<comment type="similarity">
    <text evidence="2">Belongs to the tRNA methyltransferase O family.</text>
</comment>
<feature type="domain" description="TsaA-like" evidence="3">
    <location>
        <begin position="6"/>
        <end position="137"/>
    </location>
</feature>
<reference evidence="4 5" key="1">
    <citation type="submission" date="2006-10" db="EMBL/GenBank/DDBJ databases">
        <title>Complete sequence of Syntrophobacter fumaroxidans MPOB.</title>
        <authorList>
            <consortium name="US DOE Joint Genome Institute"/>
            <person name="Copeland A."/>
            <person name="Lucas S."/>
            <person name="Lapidus A."/>
            <person name="Barry K."/>
            <person name="Detter J.C."/>
            <person name="Glavina del Rio T."/>
            <person name="Hammon N."/>
            <person name="Israni S."/>
            <person name="Pitluck S."/>
            <person name="Goltsman E.G."/>
            <person name="Martinez M."/>
            <person name="Schmutz J."/>
            <person name="Larimer F."/>
            <person name="Land M."/>
            <person name="Hauser L."/>
            <person name="Kyrpides N."/>
            <person name="Kim E."/>
            <person name="Boone D.R."/>
            <person name="Brockman F."/>
            <person name="Culley D."/>
            <person name="Ferry J."/>
            <person name="Gunsalus R."/>
            <person name="McInerney M.J."/>
            <person name="Morrison M."/>
            <person name="Plugge C."/>
            <person name="Rohlin L."/>
            <person name="Scholten J."/>
            <person name="Sieber J."/>
            <person name="Stams A.J.M."/>
            <person name="Worm P."/>
            <person name="Henstra A.M."/>
            <person name="Richardson P."/>
        </authorList>
    </citation>
    <scope>NUCLEOTIDE SEQUENCE [LARGE SCALE GENOMIC DNA]</scope>
    <source>
        <strain evidence="5">DSM 10017 / MPOB</strain>
    </source>
</reference>
<dbReference type="InterPro" id="IPR036414">
    <property type="entry name" value="YaeB_N_sf"/>
</dbReference>
<dbReference type="InParanoid" id="A0LEW9"/>
<evidence type="ECO:0000256" key="2">
    <source>
        <dbReference type="ARBA" id="ARBA00033753"/>
    </source>
</evidence>
<protein>
    <recommendedName>
        <fullName evidence="3">TsaA-like domain-containing protein</fullName>
    </recommendedName>
</protein>
<dbReference type="InterPro" id="IPR040372">
    <property type="entry name" value="YaeB-like"/>
</dbReference>
<dbReference type="CDD" id="cd09281">
    <property type="entry name" value="UPF0066"/>
    <property type="match status" value="1"/>
</dbReference>
<dbReference type="eggNOG" id="COG1720">
    <property type="taxonomic scope" value="Bacteria"/>
</dbReference>
<evidence type="ECO:0000313" key="5">
    <source>
        <dbReference type="Proteomes" id="UP000001784"/>
    </source>
</evidence>
<dbReference type="PROSITE" id="PS01318">
    <property type="entry name" value="TSAA_1"/>
    <property type="match status" value="1"/>
</dbReference>
<keyword evidence="5" id="KW-1185">Reference proteome</keyword>
<dbReference type="Pfam" id="PF01980">
    <property type="entry name" value="TrmO_N"/>
    <property type="match status" value="1"/>
</dbReference>
<dbReference type="InterPro" id="IPR023368">
    <property type="entry name" value="UPF0066_cons_site"/>
</dbReference>
<dbReference type="AlphaFoldDB" id="A0LEW9"/>
<dbReference type="KEGG" id="sfu:Sfum_0270"/>
<organism evidence="4 5">
    <name type="scientific">Syntrophobacter fumaroxidans (strain DSM 10017 / MPOB)</name>
    <dbReference type="NCBI Taxonomy" id="335543"/>
    <lineage>
        <taxon>Bacteria</taxon>
        <taxon>Pseudomonadati</taxon>
        <taxon>Thermodesulfobacteriota</taxon>
        <taxon>Syntrophobacteria</taxon>
        <taxon>Syntrophobacterales</taxon>
        <taxon>Syntrophobacteraceae</taxon>
        <taxon>Syntrophobacter</taxon>
    </lineage>
</organism>
<dbReference type="InterPro" id="IPR036413">
    <property type="entry name" value="YaeB-like_sf"/>
</dbReference>
<dbReference type="EMBL" id="CP000478">
    <property type="protein sequence ID" value="ABK15971.1"/>
    <property type="molecule type" value="Genomic_DNA"/>
</dbReference>
<dbReference type="SUPFAM" id="SSF118196">
    <property type="entry name" value="YaeB-like"/>
    <property type="match status" value="1"/>
</dbReference>
<sequence length="160" mass="17848">MQGLTCFPVGVIRSPYKEIQGMPIQAKGAEGVPGTVELNAELEGGLKDLQGFSHIILIYHFHRSEGYSLEVKPFLDDRCHGVFATRAPRRPNPIGISIVRLLKVEGNILHIEDVDVLDGTPLLDIKPYIPEFDARETDRIGWLSGKAGRVKETRADDRFK</sequence>
<dbReference type="HOGENOM" id="CLU_013458_2_0_7"/>
<proteinExistence type="inferred from homology"/>
<keyword evidence="1" id="KW-0949">S-adenosyl-L-methionine</keyword>
<dbReference type="FunCoup" id="A0LEW9">
    <property type="interactions" value="74"/>
</dbReference>
<evidence type="ECO:0000256" key="1">
    <source>
        <dbReference type="ARBA" id="ARBA00022691"/>
    </source>
</evidence>